<dbReference type="EMBL" id="GBXM01072274">
    <property type="protein sequence ID" value="JAH36303.1"/>
    <property type="molecule type" value="Transcribed_RNA"/>
</dbReference>
<evidence type="ECO:0000313" key="1">
    <source>
        <dbReference type="EMBL" id="JAH36303.1"/>
    </source>
</evidence>
<name>A0A0E9S712_ANGAN</name>
<reference evidence="1" key="2">
    <citation type="journal article" date="2015" name="Fish Shellfish Immunol.">
        <title>Early steps in the European eel (Anguilla anguilla)-Vibrio vulnificus interaction in the gills: Role of the RtxA13 toxin.</title>
        <authorList>
            <person name="Callol A."/>
            <person name="Pajuelo D."/>
            <person name="Ebbesson L."/>
            <person name="Teles M."/>
            <person name="MacKenzie S."/>
            <person name="Amaro C."/>
        </authorList>
    </citation>
    <scope>NUCLEOTIDE SEQUENCE</scope>
</reference>
<accession>A0A0E9S712</accession>
<proteinExistence type="predicted"/>
<reference evidence="1" key="1">
    <citation type="submission" date="2014-11" db="EMBL/GenBank/DDBJ databases">
        <authorList>
            <person name="Amaro Gonzalez C."/>
        </authorList>
    </citation>
    <scope>NUCLEOTIDE SEQUENCE</scope>
</reference>
<dbReference type="AlphaFoldDB" id="A0A0E9S712"/>
<protein>
    <submittedName>
        <fullName evidence="1">Uncharacterized protein</fullName>
    </submittedName>
</protein>
<sequence length="40" mass="4759">MILPLALFPLWKNYTKKNKHKKANNIAMLYTNLRIEGNKE</sequence>
<organism evidence="1">
    <name type="scientific">Anguilla anguilla</name>
    <name type="common">European freshwater eel</name>
    <name type="synonym">Muraena anguilla</name>
    <dbReference type="NCBI Taxonomy" id="7936"/>
    <lineage>
        <taxon>Eukaryota</taxon>
        <taxon>Metazoa</taxon>
        <taxon>Chordata</taxon>
        <taxon>Craniata</taxon>
        <taxon>Vertebrata</taxon>
        <taxon>Euteleostomi</taxon>
        <taxon>Actinopterygii</taxon>
        <taxon>Neopterygii</taxon>
        <taxon>Teleostei</taxon>
        <taxon>Anguilliformes</taxon>
        <taxon>Anguillidae</taxon>
        <taxon>Anguilla</taxon>
    </lineage>
</organism>